<dbReference type="NCBIfam" id="TIGR00041">
    <property type="entry name" value="DTMP_kinase"/>
    <property type="match status" value="1"/>
</dbReference>
<keyword evidence="7 11" id="KW-0418">Kinase</keyword>
<evidence type="ECO:0000256" key="8">
    <source>
        <dbReference type="ARBA" id="ARBA00022840"/>
    </source>
</evidence>
<dbReference type="InterPro" id="IPR018094">
    <property type="entry name" value="Thymidylate_kinase"/>
</dbReference>
<reference evidence="13 14" key="1">
    <citation type="submission" date="2017-06" db="EMBL/GenBank/DDBJ databases">
        <title>Draft genome sequence of anaerobic fermentative bacterium Anaeromicrobium sediminis DY2726D isolated from West Pacific Ocean sediments.</title>
        <authorList>
            <person name="Zeng X."/>
        </authorList>
    </citation>
    <scope>NUCLEOTIDE SEQUENCE [LARGE SCALE GENOMIC DNA]</scope>
    <source>
        <strain evidence="13 14">DY2726D</strain>
    </source>
</reference>
<evidence type="ECO:0000256" key="9">
    <source>
        <dbReference type="ARBA" id="ARBA00048743"/>
    </source>
</evidence>
<dbReference type="InterPro" id="IPR039430">
    <property type="entry name" value="Thymidylate_kin-like_dom"/>
</dbReference>
<dbReference type="PANTHER" id="PTHR10344">
    <property type="entry name" value="THYMIDYLATE KINASE"/>
    <property type="match status" value="1"/>
</dbReference>
<comment type="similarity">
    <text evidence="1 11">Belongs to the thymidylate kinase family.</text>
</comment>
<dbReference type="InterPro" id="IPR018095">
    <property type="entry name" value="Thymidylate_kin_CS"/>
</dbReference>
<dbReference type="GO" id="GO:0005829">
    <property type="term" value="C:cytosol"/>
    <property type="evidence" value="ECO:0007669"/>
    <property type="project" value="TreeGrafter"/>
</dbReference>
<dbReference type="RefSeq" id="WP_095134985.1">
    <property type="nucleotide sequence ID" value="NZ_NIBG01000020.1"/>
</dbReference>
<dbReference type="GO" id="GO:0006235">
    <property type="term" value="P:dTTP biosynthetic process"/>
    <property type="evidence" value="ECO:0007669"/>
    <property type="project" value="UniProtKB-UniRule"/>
</dbReference>
<evidence type="ECO:0000256" key="11">
    <source>
        <dbReference type="HAMAP-Rule" id="MF_00165"/>
    </source>
</evidence>
<dbReference type="HAMAP" id="MF_00165">
    <property type="entry name" value="Thymidylate_kinase"/>
    <property type="match status" value="1"/>
</dbReference>
<dbReference type="Proteomes" id="UP000216024">
    <property type="component" value="Unassembled WGS sequence"/>
</dbReference>
<evidence type="ECO:0000256" key="6">
    <source>
        <dbReference type="ARBA" id="ARBA00022741"/>
    </source>
</evidence>
<evidence type="ECO:0000256" key="3">
    <source>
        <dbReference type="ARBA" id="ARBA00017144"/>
    </source>
</evidence>
<dbReference type="AlphaFoldDB" id="A0A267MFC3"/>
<evidence type="ECO:0000256" key="7">
    <source>
        <dbReference type="ARBA" id="ARBA00022777"/>
    </source>
</evidence>
<dbReference type="OrthoDB" id="9774907at2"/>
<dbReference type="SUPFAM" id="SSF52540">
    <property type="entry name" value="P-loop containing nucleoside triphosphate hydrolases"/>
    <property type="match status" value="1"/>
</dbReference>
<dbReference type="PANTHER" id="PTHR10344:SF4">
    <property type="entry name" value="UMP-CMP KINASE 2, MITOCHONDRIAL"/>
    <property type="match status" value="1"/>
</dbReference>
<evidence type="ECO:0000313" key="13">
    <source>
        <dbReference type="EMBL" id="PAB58092.1"/>
    </source>
</evidence>
<evidence type="ECO:0000259" key="12">
    <source>
        <dbReference type="Pfam" id="PF02223"/>
    </source>
</evidence>
<dbReference type="InterPro" id="IPR027417">
    <property type="entry name" value="P-loop_NTPase"/>
</dbReference>
<dbReference type="Gene3D" id="3.40.50.300">
    <property type="entry name" value="P-loop containing nucleotide triphosphate hydrolases"/>
    <property type="match status" value="1"/>
</dbReference>
<dbReference type="Pfam" id="PF02223">
    <property type="entry name" value="Thymidylate_kin"/>
    <property type="match status" value="1"/>
</dbReference>
<keyword evidence="5 11" id="KW-0545">Nucleotide biosynthesis</keyword>
<comment type="caution">
    <text evidence="13">The sequence shown here is derived from an EMBL/GenBank/DDBJ whole genome shotgun (WGS) entry which is preliminary data.</text>
</comment>
<dbReference type="PROSITE" id="PS01331">
    <property type="entry name" value="THYMIDYLATE_KINASE"/>
    <property type="match status" value="1"/>
</dbReference>
<sequence>MKGLFISFEGPDGAGKTTQIKMLEEYLKNKGYDVVLTREPGGTYISEQIRKVILDVSNENMNYMTEALLYAASRAQHVSEVIKSSIDEGKIVICDRFVDSSVVYQGIGRNLGIDTVEAINKFAIDGCMPHVTFLFKISPEEGIRRKSKQGEKDRLENEKIDFHKRVYKGYEELRDKHVDRIQEIDAEKTIEEIHEDIKKRIDDIL</sequence>
<comment type="catalytic activity">
    <reaction evidence="9 11">
        <text>dTMP + ATP = dTDP + ADP</text>
        <dbReference type="Rhea" id="RHEA:13517"/>
        <dbReference type="ChEBI" id="CHEBI:30616"/>
        <dbReference type="ChEBI" id="CHEBI:58369"/>
        <dbReference type="ChEBI" id="CHEBI:63528"/>
        <dbReference type="ChEBI" id="CHEBI:456216"/>
        <dbReference type="EC" id="2.7.4.9"/>
    </reaction>
</comment>
<feature type="binding site" evidence="11">
    <location>
        <begin position="10"/>
        <end position="17"/>
    </location>
    <ligand>
        <name>ATP</name>
        <dbReference type="ChEBI" id="CHEBI:30616"/>
    </ligand>
</feature>
<proteinExistence type="inferred from homology"/>
<dbReference type="EMBL" id="NIBG01000020">
    <property type="protein sequence ID" value="PAB58092.1"/>
    <property type="molecule type" value="Genomic_DNA"/>
</dbReference>
<keyword evidence="14" id="KW-1185">Reference proteome</keyword>
<evidence type="ECO:0000256" key="10">
    <source>
        <dbReference type="ARBA" id="ARBA00057735"/>
    </source>
</evidence>
<dbReference type="GO" id="GO:0005524">
    <property type="term" value="F:ATP binding"/>
    <property type="evidence" value="ECO:0007669"/>
    <property type="project" value="UniProtKB-UniRule"/>
</dbReference>
<keyword evidence="6 11" id="KW-0547">Nucleotide-binding</keyword>
<accession>A0A267MFC3</accession>
<evidence type="ECO:0000313" key="14">
    <source>
        <dbReference type="Proteomes" id="UP000216024"/>
    </source>
</evidence>
<feature type="domain" description="Thymidylate kinase-like" evidence="12">
    <location>
        <begin position="8"/>
        <end position="197"/>
    </location>
</feature>
<evidence type="ECO:0000256" key="1">
    <source>
        <dbReference type="ARBA" id="ARBA00009776"/>
    </source>
</evidence>
<evidence type="ECO:0000256" key="5">
    <source>
        <dbReference type="ARBA" id="ARBA00022727"/>
    </source>
</evidence>
<dbReference type="CDD" id="cd01672">
    <property type="entry name" value="TMPK"/>
    <property type="match status" value="1"/>
</dbReference>
<evidence type="ECO:0000256" key="2">
    <source>
        <dbReference type="ARBA" id="ARBA00012980"/>
    </source>
</evidence>
<dbReference type="EC" id="2.7.4.9" evidence="2 11"/>
<dbReference type="GO" id="GO:0006227">
    <property type="term" value="P:dUDP biosynthetic process"/>
    <property type="evidence" value="ECO:0007669"/>
    <property type="project" value="TreeGrafter"/>
</dbReference>
<dbReference type="FunFam" id="3.40.50.300:FF:000225">
    <property type="entry name" value="Thymidylate kinase"/>
    <property type="match status" value="1"/>
</dbReference>
<keyword evidence="4 11" id="KW-0808">Transferase</keyword>
<evidence type="ECO:0000256" key="4">
    <source>
        <dbReference type="ARBA" id="ARBA00022679"/>
    </source>
</evidence>
<organism evidence="13 14">
    <name type="scientific">Anaeromicrobium sediminis</name>
    <dbReference type="NCBI Taxonomy" id="1478221"/>
    <lineage>
        <taxon>Bacteria</taxon>
        <taxon>Bacillati</taxon>
        <taxon>Bacillota</taxon>
        <taxon>Clostridia</taxon>
        <taxon>Peptostreptococcales</taxon>
        <taxon>Thermotaleaceae</taxon>
        <taxon>Anaeromicrobium</taxon>
    </lineage>
</organism>
<name>A0A267MFC3_9FIRM</name>
<comment type="function">
    <text evidence="10 11">Phosphorylation of dTMP to form dTDP in both de novo and salvage pathways of dTTP synthesis.</text>
</comment>
<protein>
    <recommendedName>
        <fullName evidence="3 11">Thymidylate kinase</fullName>
        <ecNumber evidence="2 11">2.7.4.9</ecNumber>
    </recommendedName>
    <alternativeName>
        <fullName evidence="11">dTMP kinase</fullName>
    </alternativeName>
</protein>
<dbReference type="GO" id="GO:0004798">
    <property type="term" value="F:dTMP kinase activity"/>
    <property type="evidence" value="ECO:0007669"/>
    <property type="project" value="UniProtKB-UniRule"/>
</dbReference>
<gene>
    <name evidence="11" type="primary">tmk</name>
    <name evidence="13" type="ORF">CCE28_17305</name>
</gene>
<keyword evidence="8 11" id="KW-0067">ATP-binding</keyword>
<dbReference type="GO" id="GO:0006233">
    <property type="term" value="P:dTDP biosynthetic process"/>
    <property type="evidence" value="ECO:0007669"/>
    <property type="project" value="InterPro"/>
</dbReference>